<dbReference type="EMBL" id="PHIG01000031">
    <property type="protein sequence ID" value="PJK29779.1"/>
    <property type="molecule type" value="Genomic_DNA"/>
</dbReference>
<proteinExistence type="inferred from homology"/>
<feature type="binding site" evidence="15">
    <location>
        <begin position="86"/>
        <end position="87"/>
    </location>
    <ligand>
        <name>NAD(+)</name>
        <dbReference type="ChEBI" id="CHEBI:57540"/>
    </ligand>
</feature>
<dbReference type="InterPro" id="IPR033136">
    <property type="entry name" value="DNA_ligase_CS"/>
</dbReference>
<dbReference type="InterPro" id="IPR013840">
    <property type="entry name" value="DNAligase_N"/>
</dbReference>
<dbReference type="NCBIfam" id="NF005932">
    <property type="entry name" value="PRK07956.1"/>
    <property type="match status" value="1"/>
</dbReference>
<feature type="domain" description="BRCT" evidence="18">
    <location>
        <begin position="614"/>
        <end position="687"/>
    </location>
</feature>
<feature type="active site" description="N6-AMP-lysine intermediate" evidence="15">
    <location>
        <position position="122"/>
    </location>
</feature>
<keyword evidence="5 15" id="KW-0235">DNA replication</keyword>
<dbReference type="PROSITE" id="PS01056">
    <property type="entry name" value="DNA_LIGASE_N2"/>
    <property type="match status" value="1"/>
</dbReference>
<dbReference type="CDD" id="cd00114">
    <property type="entry name" value="LIGANc"/>
    <property type="match status" value="1"/>
</dbReference>
<dbReference type="PROSITE" id="PS01055">
    <property type="entry name" value="DNA_LIGASE_N1"/>
    <property type="match status" value="1"/>
</dbReference>
<feature type="binding site" evidence="15">
    <location>
        <position position="413"/>
    </location>
    <ligand>
        <name>Zn(2+)</name>
        <dbReference type="ChEBI" id="CHEBI:29105"/>
    </ligand>
</feature>
<dbReference type="SMART" id="SM00532">
    <property type="entry name" value="LIGANc"/>
    <property type="match status" value="1"/>
</dbReference>
<evidence type="ECO:0000313" key="20">
    <source>
        <dbReference type="Proteomes" id="UP000229498"/>
    </source>
</evidence>
<dbReference type="NCBIfam" id="TIGR00575">
    <property type="entry name" value="dnlj"/>
    <property type="match status" value="1"/>
</dbReference>
<dbReference type="Gene3D" id="2.40.50.140">
    <property type="entry name" value="Nucleic acid-binding proteins"/>
    <property type="match status" value="1"/>
</dbReference>
<feature type="region of interest" description="Disordered" evidence="17">
    <location>
        <begin position="52"/>
        <end position="74"/>
    </location>
</feature>
<dbReference type="InterPro" id="IPR041663">
    <property type="entry name" value="DisA/LigA_HHH"/>
</dbReference>
<dbReference type="Pfam" id="PF03120">
    <property type="entry name" value="OB_DNA_ligase"/>
    <property type="match status" value="1"/>
</dbReference>
<dbReference type="GO" id="GO:0046872">
    <property type="term" value="F:metal ion binding"/>
    <property type="evidence" value="ECO:0007669"/>
    <property type="project" value="UniProtKB-KW"/>
</dbReference>
<sequence>MSDKAPIEAREEHAGLVKQIREHDRRYYQEDAPTVTDAEYDRLRARLEELEAEHPDLVTPDSPTQSVGAAPASGFGKVTHARPMLSLGNAFSEEDVADFIQRVRRFLNLDAETEIALNAEPKIDGLSASLRYEKRRLVTGATRGDGYEGEDVTANIRTVGDIPNELPNGAPDVFEVRGEVYMSKTAFAELNRAQAEAGRQIYANPRNAAAGSLRQIDASVTANRKLAFFAYSWGEVSALPADTQSGVLAALEGWGFTINPLTRICHGIDEIMALYREIEAGRGELDYDIDGVVYKVDRLDWQDRLGYVSRSPRFAIAHKFPAEKAMTVLKGIDIQVGRTGALTPVARLEPVTVGGVVVSNATLHNEDEIARKDVRIGDTVILQRAGDVIPQILGVVEDKRPGDAKPYEFPETCPACGSHAARDVRADGQLDVVRRCTGGLICPAQAVERLKHFVSRNAFDIEGLGTRQIEMFFQEGVIRAPADIFTLPGRNGELKLEEREGFGATSVRNLFAAIEERREIGLDRFLFALGIRHVGQQTARVLATNYLRLDDLLAAARAAAEGPESEAYQELVAIDGIGATVADALAEFAAEPHNREVLDALLAEVRVTDFEAPKRDTAVAGKTVVFTGTLETMTRDEAKARAESLGAKVSGSVSKKTDYVVAGPGAGSKAKKAAELGITTLTEQEWLELIG</sequence>
<evidence type="ECO:0000256" key="15">
    <source>
        <dbReference type="HAMAP-Rule" id="MF_01588"/>
    </source>
</evidence>
<reference evidence="19 20" key="1">
    <citation type="submission" date="2017-11" db="EMBL/GenBank/DDBJ databases">
        <title>Draft genome sequence of Rhizobiales bacterium SY3-13.</title>
        <authorList>
            <person name="Sun C."/>
        </authorList>
    </citation>
    <scope>NUCLEOTIDE SEQUENCE [LARGE SCALE GENOMIC DNA]</scope>
    <source>
        <strain evidence="19 20">SY3-13</strain>
    </source>
</reference>
<dbReference type="SUPFAM" id="SSF50249">
    <property type="entry name" value="Nucleic acid-binding proteins"/>
    <property type="match status" value="1"/>
</dbReference>
<dbReference type="GO" id="GO:0006281">
    <property type="term" value="P:DNA repair"/>
    <property type="evidence" value="ECO:0007669"/>
    <property type="project" value="UniProtKB-KW"/>
</dbReference>
<dbReference type="InterPro" id="IPR036420">
    <property type="entry name" value="BRCT_dom_sf"/>
</dbReference>
<dbReference type="Pfam" id="PF01653">
    <property type="entry name" value="DNA_ligase_aden"/>
    <property type="match status" value="1"/>
</dbReference>
<feature type="binding site" evidence="15">
    <location>
        <position position="143"/>
    </location>
    <ligand>
        <name>NAD(+)</name>
        <dbReference type="ChEBI" id="CHEBI:57540"/>
    </ligand>
</feature>
<dbReference type="Proteomes" id="UP000229498">
    <property type="component" value="Unassembled WGS sequence"/>
</dbReference>
<evidence type="ECO:0000256" key="17">
    <source>
        <dbReference type="SAM" id="MobiDB-lite"/>
    </source>
</evidence>
<feature type="binding site" evidence="15">
    <location>
        <position position="442"/>
    </location>
    <ligand>
        <name>Zn(2+)</name>
        <dbReference type="ChEBI" id="CHEBI:29105"/>
    </ligand>
</feature>
<organism evidence="19 20">
    <name type="scientific">Minwuia thermotolerans</name>
    <dbReference type="NCBI Taxonomy" id="2056226"/>
    <lineage>
        <taxon>Bacteria</taxon>
        <taxon>Pseudomonadati</taxon>
        <taxon>Pseudomonadota</taxon>
        <taxon>Alphaproteobacteria</taxon>
        <taxon>Minwuiales</taxon>
        <taxon>Minwuiaceae</taxon>
        <taxon>Minwuia</taxon>
    </lineage>
</organism>
<dbReference type="Gene3D" id="3.30.470.30">
    <property type="entry name" value="DNA ligase/mRNA capping enzyme"/>
    <property type="match status" value="1"/>
</dbReference>
<evidence type="ECO:0000256" key="12">
    <source>
        <dbReference type="ARBA" id="ARBA00023211"/>
    </source>
</evidence>
<comment type="caution">
    <text evidence="19">The sequence shown here is derived from an EMBL/GenBank/DDBJ whole genome shotgun (WGS) entry which is preliminary data.</text>
</comment>
<feature type="binding site" evidence="15">
    <location>
        <position position="120"/>
    </location>
    <ligand>
        <name>NAD(+)</name>
        <dbReference type="ChEBI" id="CHEBI:57540"/>
    </ligand>
</feature>
<dbReference type="Gene3D" id="6.20.10.30">
    <property type="match status" value="1"/>
</dbReference>
<dbReference type="InterPro" id="IPR010994">
    <property type="entry name" value="RuvA_2-like"/>
</dbReference>
<gene>
    <name evidence="15" type="primary">ligA</name>
    <name evidence="19" type="ORF">CVT23_08335</name>
</gene>
<dbReference type="EC" id="6.5.1.2" evidence="2 15"/>
<evidence type="ECO:0000256" key="1">
    <source>
        <dbReference type="ARBA" id="ARBA00004067"/>
    </source>
</evidence>
<evidence type="ECO:0000259" key="18">
    <source>
        <dbReference type="PROSITE" id="PS50172"/>
    </source>
</evidence>
<dbReference type="PROSITE" id="PS50172">
    <property type="entry name" value="BRCT"/>
    <property type="match status" value="1"/>
</dbReference>
<dbReference type="Pfam" id="PF03119">
    <property type="entry name" value="DNA_ligase_ZBD"/>
    <property type="match status" value="1"/>
</dbReference>
<dbReference type="PIRSF" id="PIRSF001604">
    <property type="entry name" value="LigA"/>
    <property type="match status" value="1"/>
</dbReference>
<comment type="caution">
    <text evidence="15">Lacks conserved residue(s) required for the propagation of feature annotation.</text>
</comment>
<keyword evidence="9 15" id="KW-0460">Magnesium</keyword>
<evidence type="ECO:0000256" key="7">
    <source>
        <dbReference type="ARBA" id="ARBA00022763"/>
    </source>
</evidence>
<keyword evidence="11 15" id="KW-0234">DNA repair</keyword>
<feature type="binding site" evidence="15">
    <location>
        <position position="416"/>
    </location>
    <ligand>
        <name>Zn(2+)</name>
        <dbReference type="ChEBI" id="CHEBI:29105"/>
    </ligand>
</feature>
<dbReference type="SUPFAM" id="SSF47781">
    <property type="entry name" value="RuvA domain 2-like"/>
    <property type="match status" value="1"/>
</dbReference>
<dbReference type="Gene3D" id="1.10.150.20">
    <property type="entry name" value="5' to 3' exonuclease, C-terminal subdomain"/>
    <property type="match status" value="2"/>
</dbReference>
<dbReference type="Gene3D" id="3.40.50.10190">
    <property type="entry name" value="BRCT domain"/>
    <property type="match status" value="1"/>
</dbReference>
<evidence type="ECO:0000256" key="6">
    <source>
        <dbReference type="ARBA" id="ARBA00022723"/>
    </source>
</evidence>
<comment type="catalytic activity">
    <reaction evidence="13 15 16">
        <text>NAD(+) + (deoxyribonucleotide)n-3'-hydroxyl + 5'-phospho-(deoxyribonucleotide)m = (deoxyribonucleotide)n+m + AMP + beta-nicotinamide D-nucleotide.</text>
        <dbReference type="EC" id="6.5.1.2"/>
    </reaction>
</comment>
<dbReference type="InterPro" id="IPR013839">
    <property type="entry name" value="DNAligase_adenylation"/>
</dbReference>
<dbReference type="InterPro" id="IPR001357">
    <property type="entry name" value="BRCT_dom"/>
</dbReference>
<comment type="similarity">
    <text evidence="14 15">Belongs to the NAD-dependent DNA ligase family. LigA subfamily.</text>
</comment>
<evidence type="ECO:0000256" key="10">
    <source>
        <dbReference type="ARBA" id="ARBA00023027"/>
    </source>
</evidence>
<keyword evidence="4 15" id="KW-0436">Ligase</keyword>
<dbReference type="Pfam" id="PF12826">
    <property type="entry name" value="HHH_2"/>
    <property type="match status" value="1"/>
</dbReference>
<feature type="binding site" evidence="15">
    <location>
        <position position="179"/>
    </location>
    <ligand>
        <name>NAD(+)</name>
        <dbReference type="ChEBI" id="CHEBI:57540"/>
    </ligand>
</feature>
<keyword evidence="20" id="KW-1185">Reference proteome</keyword>
<dbReference type="GO" id="GO:0005829">
    <property type="term" value="C:cytosol"/>
    <property type="evidence" value="ECO:0007669"/>
    <property type="project" value="TreeGrafter"/>
</dbReference>
<evidence type="ECO:0000313" key="19">
    <source>
        <dbReference type="EMBL" id="PJK29779.1"/>
    </source>
</evidence>
<feature type="binding site" evidence="15">
    <location>
        <begin position="37"/>
        <end position="41"/>
    </location>
    <ligand>
        <name>NAD(+)</name>
        <dbReference type="ChEBI" id="CHEBI:57540"/>
    </ligand>
</feature>
<dbReference type="InterPro" id="IPR018239">
    <property type="entry name" value="DNA_ligase_AS"/>
</dbReference>
<evidence type="ECO:0000256" key="13">
    <source>
        <dbReference type="ARBA" id="ARBA00034005"/>
    </source>
</evidence>
<evidence type="ECO:0000256" key="16">
    <source>
        <dbReference type="RuleBase" id="RU000618"/>
    </source>
</evidence>
<dbReference type="InterPro" id="IPR012340">
    <property type="entry name" value="NA-bd_OB-fold"/>
</dbReference>
<dbReference type="AlphaFoldDB" id="A0A2M9G238"/>
<dbReference type="FunFam" id="1.10.150.20:FF:000007">
    <property type="entry name" value="DNA ligase"/>
    <property type="match status" value="1"/>
</dbReference>
<keyword evidence="10 15" id="KW-0520">NAD</keyword>
<comment type="function">
    <text evidence="1 15">DNA ligase that catalyzes the formation of phosphodiester linkages between 5'-phosphoryl and 3'-hydroxyl groups in double-stranded DNA using NAD as a coenzyme and as the energy source for the reaction. It is essential for DNA replication and repair of damaged DNA.</text>
</comment>
<dbReference type="RefSeq" id="WP_109793056.1">
    <property type="nucleotide sequence ID" value="NZ_PHIG01000031.1"/>
</dbReference>
<evidence type="ECO:0000256" key="11">
    <source>
        <dbReference type="ARBA" id="ARBA00023204"/>
    </source>
</evidence>
<dbReference type="InterPro" id="IPR004149">
    <property type="entry name" value="Znf_DNAligase_C4"/>
</dbReference>
<protein>
    <recommendedName>
        <fullName evidence="3 15">DNA ligase</fullName>
        <ecNumber evidence="2 15">6.5.1.2</ecNumber>
    </recommendedName>
    <alternativeName>
        <fullName evidence="15">Polydeoxyribonucleotide synthase [NAD(+)]</fullName>
    </alternativeName>
</protein>
<dbReference type="Pfam" id="PF00533">
    <property type="entry name" value="BRCT"/>
    <property type="match status" value="1"/>
</dbReference>
<dbReference type="OrthoDB" id="9759736at2"/>
<evidence type="ECO:0000256" key="9">
    <source>
        <dbReference type="ARBA" id="ARBA00022842"/>
    </source>
</evidence>
<dbReference type="SUPFAM" id="SSF52113">
    <property type="entry name" value="BRCT domain"/>
    <property type="match status" value="1"/>
</dbReference>
<dbReference type="GO" id="GO:0006260">
    <property type="term" value="P:DNA replication"/>
    <property type="evidence" value="ECO:0007669"/>
    <property type="project" value="UniProtKB-KW"/>
</dbReference>
<dbReference type="CDD" id="cd17748">
    <property type="entry name" value="BRCT_DNA_ligase_like"/>
    <property type="match status" value="1"/>
</dbReference>
<keyword evidence="8 15" id="KW-0862">Zinc</keyword>
<dbReference type="PANTHER" id="PTHR23389">
    <property type="entry name" value="CHROMOSOME TRANSMISSION FIDELITY FACTOR 18"/>
    <property type="match status" value="1"/>
</dbReference>
<dbReference type="GO" id="GO:0003911">
    <property type="term" value="F:DNA ligase (NAD+) activity"/>
    <property type="evidence" value="ECO:0007669"/>
    <property type="project" value="UniProtKB-UniRule"/>
</dbReference>
<feature type="binding site" evidence="15">
    <location>
        <position position="319"/>
    </location>
    <ligand>
        <name>NAD(+)</name>
        <dbReference type="ChEBI" id="CHEBI:57540"/>
    </ligand>
</feature>
<evidence type="ECO:0000256" key="2">
    <source>
        <dbReference type="ARBA" id="ARBA00012722"/>
    </source>
</evidence>
<dbReference type="Gene3D" id="1.10.287.610">
    <property type="entry name" value="Helix hairpin bin"/>
    <property type="match status" value="1"/>
</dbReference>
<dbReference type="FunFam" id="2.40.50.140:FF:000012">
    <property type="entry name" value="DNA ligase"/>
    <property type="match status" value="1"/>
</dbReference>
<keyword evidence="6 15" id="KW-0479">Metal-binding</keyword>
<evidence type="ECO:0000256" key="4">
    <source>
        <dbReference type="ARBA" id="ARBA00022598"/>
    </source>
</evidence>
<dbReference type="PANTHER" id="PTHR23389:SF9">
    <property type="entry name" value="DNA LIGASE"/>
    <property type="match status" value="1"/>
</dbReference>
<dbReference type="SMART" id="SM00292">
    <property type="entry name" value="BRCT"/>
    <property type="match status" value="1"/>
</dbReference>
<comment type="cofactor">
    <cofactor evidence="15">
        <name>Mg(2+)</name>
        <dbReference type="ChEBI" id="CHEBI:18420"/>
    </cofactor>
    <cofactor evidence="15">
        <name>Mn(2+)</name>
        <dbReference type="ChEBI" id="CHEBI:29035"/>
    </cofactor>
</comment>
<dbReference type="HAMAP" id="MF_01588">
    <property type="entry name" value="DNA_ligase_A"/>
    <property type="match status" value="1"/>
</dbReference>
<evidence type="ECO:0000256" key="14">
    <source>
        <dbReference type="ARBA" id="ARBA00060881"/>
    </source>
</evidence>
<dbReference type="SUPFAM" id="SSF56091">
    <property type="entry name" value="DNA ligase/mRNA capping enzyme, catalytic domain"/>
    <property type="match status" value="1"/>
</dbReference>
<name>A0A2M9G238_9PROT</name>
<keyword evidence="7 15" id="KW-0227">DNA damage</keyword>
<accession>A0A2M9G238</accession>
<dbReference type="InterPro" id="IPR001679">
    <property type="entry name" value="DNA_ligase"/>
</dbReference>
<evidence type="ECO:0000256" key="8">
    <source>
        <dbReference type="ARBA" id="ARBA00022833"/>
    </source>
</evidence>
<evidence type="ECO:0000256" key="5">
    <source>
        <dbReference type="ARBA" id="ARBA00022705"/>
    </source>
</evidence>
<evidence type="ECO:0000256" key="3">
    <source>
        <dbReference type="ARBA" id="ARBA00013308"/>
    </source>
</evidence>
<dbReference type="InterPro" id="IPR004150">
    <property type="entry name" value="NAD_DNA_ligase_OB"/>
</dbReference>
<dbReference type="FunFam" id="3.30.470.30:FF:000001">
    <property type="entry name" value="DNA ligase"/>
    <property type="match status" value="1"/>
</dbReference>
<keyword evidence="12 15" id="KW-0464">Manganese</keyword>
<feature type="binding site" evidence="15">
    <location>
        <position position="295"/>
    </location>
    <ligand>
        <name>NAD(+)</name>
        <dbReference type="ChEBI" id="CHEBI:57540"/>
    </ligand>
</feature>